<accession>A0ABR7M645</accession>
<keyword evidence="5 6" id="KW-0472">Membrane</keyword>
<keyword evidence="2" id="KW-1003">Cell membrane</keyword>
<evidence type="ECO:0000256" key="2">
    <source>
        <dbReference type="ARBA" id="ARBA00022475"/>
    </source>
</evidence>
<feature type="transmembrane region" description="Helical" evidence="6">
    <location>
        <begin position="423"/>
        <end position="443"/>
    </location>
</feature>
<gene>
    <name evidence="7" type="ORF">BC349_05880</name>
</gene>
<dbReference type="EMBL" id="MBUA01000001">
    <property type="protein sequence ID" value="MBC6490485.1"/>
    <property type="molecule type" value="Genomic_DNA"/>
</dbReference>
<feature type="transmembrane region" description="Helical" evidence="6">
    <location>
        <begin position="12"/>
        <end position="33"/>
    </location>
</feature>
<dbReference type="Proteomes" id="UP000765802">
    <property type="component" value="Unassembled WGS sequence"/>
</dbReference>
<keyword evidence="4 6" id="KW-1133">Transmembrane helix</keyword>
<comment type="caution">
    <text evidence="7">The sequence shown here is derived from an EMBL/GenBank/DDBJ whole genome shotgun (WGS) entry which is preliminary data.</text>
</comment>
<feature type="transmembrane region" description="Helical" evidence="6">
    <location>
        <begin position="393"/>
        <end position="411"/>
    </location>
</feature>
<organism evidence="7 8">
    <name type="scientific">Flavihumibacter stibioxidans</name>
    <dbReference type="NCBI Taxonomy" id="1834163"/>
    <lineage>
        <taxon>Bacteria</taxon>
        <taxon>Pseudomonadati</taxon>
        <taxon>Bacteroidota</taxon>
        <taxon>Chitinophagia</taxon>
        <taxon>Chitinophagales</taxon>
        <taxon>Chitinophagaceae</taxon>
        <taxon>Flavihumibacter</taxon>
    </lineage>
</organism>
<evidence type="ECO:0000313" key="7">
    <source>
        <dbReference type="EMBL" id="MBC6490485.1"/>
    </source>
</evidence>
<evidence type="ECO:0000256" key="6">
    <source>
        <dbReference type="SAM" id="Phobius"/>
    </source>
</evidence>
<dbReference type="InterPro" id="IPR005495">
    <property type="entry name" value="LptG/LptF_permease"/>
</dbReference>
<dbReference type="PANTHER" id="PTHR33529">
    <property type="entry name" value="SLR0882 PROTEIN-RELATED"/>
    <property type="match status" value="1"/>
</dbReference>
<feature type="transmembrane region" description="Helical" evidence="6">
    <location>
        <begin position="53"/>
        <end position="78"/>
    </location>
</feature>
<feature type="transmembrane region" description="Helical" evidence="6">
    <location>
        <begin position="99"/>
        <end position="122"/>
    </location>
</feature>
<evidence type="ECO:0000313" key="8">
    <source>
        <dbReference type="Proteomes" id="UP000765802"/>
    </source>
</evidence>
<evidence type="ECO:0000256" key="5">
    <source>
        <dbReference type="ARBA" id="ARBA00023136"/>
    </source>
</evidence>
<keyword evidence="3 6" id="KW-0812">Transmembrane</keyword>
<comment type="subcellular location">
    <subcellularLocation>
        <location evidence="1">Cell membrane</location>
        <topology evidence="1">Multi-pass membrane protein</topology>
    </subcellularLocation>
</comment>
<dbReference type="PANTHER" id="PTHR33529:SF6">
    <property type="entry name" value="YJGP_YJGQ FAMILY PERMEASE"/>
    <property type="match status" value="1"/>
</dbReference>
<name>A0ABR7M645_9BACT</name>
<keyword evidence="8" id="KW-1185">Reference proteome</keyword>
<evidence type="ECO:0000256" key="4">
    <source>
        <dbReference type="ARBA" id="ARBA00022989"/>
    </source>
</evidence>
<sequence>MKKLDKLILKAFIGPFIATFFITLFVLVLQFFWLYIDDFVGKGLDLGTIGQAIVYVGATVVPLALPLAVLLSSIMTFGNLGETFELVAIKSAGIPLLRFMRPILVVAILLSGVAFLFNNYILPVSNLKLGRLKYDIINKKPAFDLREGSFYTNIPGYAIKVGKKEDDDSTLREIIIFEKDYNLQDNIIIANKGVMKVSDDKRFLEFKLIDGWRYTERGSRMNMNTEFIRLGFKEFKKVFDLSSLQLGKTEDSLFKDNYQMLSVRQLTVTIDSLERIHDNFRKKLTTELGPYVAFTRQIDSLDIAVGKTARPDSMNDIIPDSVFSQTNERVLSQLSIIKSTLEINKSEFEARSKSLRFHKIAWHEKFTMSVACLVLFFIGAPLGSIIRKGGLGTPLVFAVIFFVVFFLLNNFGKKFVKEDVMPAGWGMWLATYILVPIGVFLIYKAMHDSQLFNKEFYYRAFRRIRPMLERLRKNRGEAQPQ</sequence>
<protein>
    <submittedName>
        <fullName evidence="7">Permease</fullName>
    </submittedName>
</protein>
<proteinExistence type="predicted"/>
<dbReference type="Pfam" id="PF03739">
    <property type="entry name" value="LptF_LptG"/>
    <property type="match status" value="1"/>
</dbReference>
<reference evidence="7 8" key="1">
    <citation type="submission" date="2016-07" db="EMBL/GenBank/DDBJ databases">
        <title>Genome analysis of Flavihumibacter stibioxidans YS-17.</title>
        <authorList>
            <person name="Shi K."/>
            <person name="Han Y."/>
            <person name="Wang G."/>
        </authorList>
    </citation>
    <scope>NUCLEOTIDE SEQUENCE [LARGE SCALE GENOMIC DNA]</scope>
    <source>
        <strain evidence="7 8">YS-17</strain>
    </source>
</reference>
<evidence type="ECO:0000256" key="3">
    <source>
        <dbReference type="ARBA" id="ARBA00022692"/>
    </source>
</evidence>
<feature type="transmembrane region" description="Helical" evidence="6">
    <location>
        <begin position="366"/>
        <end position="386"/>
    </location>
</feature>
<evidence type="ECO:0000256" key="1">
    <source>
        <dbReference type="ARBA" id="ARBA00004651"/>
    </source>
</evidence>